<dbReference type="PROSITE" id="PS50076">
    <property type="entry name" value="DNAJ_2"/>
    <property type="match status" value="1"/>
</dbReference>
<keyword evidence="3" id="KW-1185">Reference proteome</keyword>
<dbReference type="PRINTS" id="PR00625">
    <property type="entry name" value="JDOMAIN"/>
</dbReference>
<dbReference type="Gene3D" id="1.10.287.110">
    <property type="entry name" value="DnaJ domain"/>
    <property type="match status" value="1"/>
</dbReference>
<name>A0ABQ5U2W3_9PROT</name>
<dbReference type="InterPro" id="IPR007791">
    <property type="entry name" value="DjlA_N"/>
</dbReference>
<evidence type="ECO:0000313" key="2">
    <source>
        <dbReference type="EMBL" id="GLQ05990.1"/>
    </source>
</evidence>
<dbReference type="Proteomes" id="UP001161409">
    <property type="component" value="Unassembled WGS sequence"/>
</dbReference>
<proteinExistence type="predicted"/>
<dbReference type="InterPro" id="IPR029024">
    <property type="entry name" value="TerB-like"/>
</dbReference>
<dbReference type="EMBL" id="BSNF01000001">
    <property type="protein sequence ID" value="GLQ05990.1"/>
    <property type="molecule type" value="Genomic_DNA"/>
</dbReference>
<dbReference type="InterPro" id="IPR036869">
    <property type="entry name" value="J_dom_sf"/>
</dbReference>
<reference evidence="2" key="2">
    <citation type="submission" date="2023-01" db="EMBL/GenBank/DDBJ databases">
        <title>Draft genome sequence of Sneathiella chinensis strain NBRC 103408.</title>
        <authorList>
            <person name="Sun Q."/>
            <person name="Mori K."/>
        </authorList>
    </citation>
    <scope>NUCLEOTIDE SEQUENCE</scope>
    <source>
        <strain evidence="2">NBRC 103408</strain>
    </source>
</reference>
<dbReference type="CDD" id="cd06257">
    <property type="entry name" value="DnaJ"/>
    <property type="match status" value="1"/>
</dbReference>
<dbReference type="Pfam" id="PF05099">
    <property type="entry name" value="TerB"/>
    <property type="match status" value="1"/>
</dbReference>
<evidence type="ECO:0000313" key="3">
    <source>
        <dbReference type="Proteomes" id="UP001161409"/>
    </source>
</evidence>
<dbReference type="Pfam" id="PF00226">
    <property type="entry name" value="DnaJ"/>
    <property type="match status" value="1"/>
</dbReference>
<accession>A0ABQ5U2W3</accession>
<dbReference type="SUPFAM" id="SSF158682">
    <property type="entry name" value="TerB-like"/>
    <property type="match status" value="1"/>
</dbReference>
<dbReference type="SMART" id="SM00271">
    <property type="entry name" value="DnaJ"/>
    <property type="match status" value="1"/>
</dbReference>
<dbReference type="CDD" id="cd07316">
    <property type="entry name" value="terB_like_DjlA"/>
    <property type="match status" value="1"/>
</dbReference>
<dbReference type="RefSeq" id="WP_169559945.1">
    <property type="nucleotide sequence ID" value="NZ_BSNF01000001.1"/>
</dbReference>
<comment type="caution">
    <text evidence="2">The sequence shown here is derived from an EMBL/GenBank/DDBJ whole genome shotgun (WGS) entry which is preliminary data.</text>
</comment>
<organism evidence="2 3">
    <name type="scientific">Sneathiella chinensis</name>
    <dbReference type="NCBI Taxonomy" id="349750"/>
    <lineage>
        <taxon>Bacteria</taxon>
        <taxon>Pseudomonadati</taxon>
        <taxon>Pseudomonadota</taxon>
        <taxon>Alphaproteobacteria</taxon>
        <taxon>Sneathiellales</taxon>
        <taxon>Sneathiellaceae</taxon>
        <taxon>Sneathiella</taxon>
    </lineage>
</organism>
<gene>
    <name evidence="2" type="ORF">GCM10007924_12110</name>
</gene>
<reference evidence="2" key="1">
    <citation type="journal article" date="2014" name="Int. J. Syst. Evol. Microbiol.">
        <title>Complete genome of a new Firmicutes species belonging to the dominant human colonic microbiota ('Ruminococcus bicirculans') reveals two chromosomes and a selective capacity to utilize plant glucans.</title>
        <authorList>
            <consortium name="NISC Comparative Sequencing Program"/>
            <person name="Wegmann U."/>
            <person name="Louis P."/>
            <person name="Goesmann A."/>
            <person name="Henrissat B."/>
            <person name="Duncan S.H."/>
            <person name="Flint H.J."/>
        </authorList>
    </citation>
    <scope>NUCLEOTIDE SEQUENCE</scope>
    <source>
        <strain evidence="2">NBRC 103408</strain>
    </source>
</reference>
<protein>
    <submittedName>
        <fullName evidence="2">Molecular chaperone DjlA</fullName>
    </submittedName>
</protein>
<evidence type="ECO:0000259" key="1">
    <source>
        <dbReference type="PROSITE" id="PS50076"/>
    </source>
</evidence>
<feature type="domain" description="J" evidence="1">
    <location>
        <begin position="182"/>
        <end position="246"/>
    </location>
</feature>
<dbReference type="SUPFAM" id="SSF46565">
    <property type="entry name" value="Chaperone J-domain"/>
    <property type="match status" value="1"/>
</dbReference>
<dbReference type="InterPro" id="IPR001623">
    <property type="entry name" value="DnaJ_domain"/>
</dbReference>
<dbReference type="Gene3D" id="1.10.3680.10">
    <property type="entry name" value="TerB-like"/>
    <property type="match status" value="1"/>
</dbReference>
<sequence>MAIWGKIFGGAAGLILGGPLGALVGGLAGHVVDKYRQDNEDTTVNPEDTTGLKQVAFTIAVIALGAKLAKADGVVTRDEITAFKRVFRIPPNEEKNVGRVFNMARQNTAGYEEYARQVERMFRGSPEVMEDLLHGLFTIAMADGVLHPDEDIYLQNIASIFGFNESDFDRIRSYHSGEDARDPYRILGVERGISDQDLKKAYRTLIRENHPDKVIAEGLPQEFVDVANEKLAKINAAYDQIARQREI</sequence>